<accession>A0A0B6ACP2</accession>
<dbReference type="GeneID" id="93641854"/>
<proteinExistence type="predicted"/>
<dbReference type="Pfam" id="PF11553">
    <property type="entry name" value="DUF3231"/>
    <property type="match status" value="2"/>
</dbReference>
<sequence>MPDKPSITSSEIGTLWMTYQQKTLIICLLDYMIEHADDEDAKTIMTDLREQLIIYIRKIKIIFEKEGAIVPTGLSSQDVNVQAPKLFTNGFDIMFLRVIKEISMGMYTLSLGKAYREDVVKFYQDLTKITQECYDSCTQYLLRKGILSRPPYIPMPTTVEFVSDRKYLSGLNVFADKRVLNTMELAQIYHGVETNIVGMKLMKAFSQTAKDTEVKKHFLKGKEVSKKIITRLEEIIIQDDISPSVASTGSITTSETPAFSDRLMLTCDILLSNFSIGSQAFGAAFSFRRDIVAKMMLIGEDAFQYASEATEIMIKKGWLEVPPSMD</sequence>
<evidence type="ECO:0000313" key="2">
    <source>
        <dbReference type="Proteomes" id="UP000031829"/>
    </source>
</evidence>
<name>A0A0B6ACP2_PRIM2</name>
<dbReference type="Proteomes" id="UP000031829">
    <property type="component" value="Chromosome"/>
</dbReference>
<organism evidence="1 2">
    <name type="scientific">Priestia megaterium (strain ATCC 14581 / DSM 32 / CCUG 1817 / JCM 2506 / NBRC 15308 / NCIMB 9376 / NCTC 10342 / NRRL B-14308 / VKM B-512 / Ford 19)</name>
    <name type="common">Bacillus megaterium</name>
    <dbReference type="NCBI Taxonomy" id="1348623"/>
    <lineage>
        <taxon>Bacteria</taxon>
        <taxon>Bacillati</taxon>
        <taxon>Bacillota</taxon>
        <taxon>Bacilli</taxon>
        <taxon>Bacillales</taxon>
        <taxon>Bacillaceae</taxon>
        <taxon>Priestia</taxon>
    </lineage>
</organism>
<dbReference type="KEGG" id="bmeg:BG04_3805"/>
<evidence type="ECO:0008006" key="3">
    <source>
        <dbReference type="Google" id="ProtNLM"/>
    </source>
</evidence>
<evidence type="ECO:0000313" key="1">
    <source>
        <dbReference type="EMBL" id="AJI22710.1"/>
    </source>
</evidence>
<protein>
    <recommendedName>
        <fullName evidence="3">DUF3231 family protein</fullName>
    </recommendedName>
</protein>
<dbReference type="Gene3D" id="1.20.1260.10">
    <property type="match status" value="2"/>
</dbReference>
<dbReference type="InterPro" id="IPR012347">
    <property type="entry name" value="Ferritin-like"/>
</dbReference>
<reference evidence="1 2" key="1">
    <citation type="journal article" date="2015" name="Genome Announc.">
        <title>Complete genome sequences for 35 biothreat assay-relevant bacillus species.</title>
        <authorList>
            <person name="Johnson S.L."/>
            <person name="Daligault H.E."/>
            <person name="Davenport K.W."/>
            <person name="Jaissle J."/>
            <person name="Frey K.G."/>
            <person name="Ladner J.T."/>
            <person name="Broomall S.M."/>
            <person name="Bishop-Lilly K.A."/>
            <person name="Bruce D.C."/>
            <person name="Gibbons H.S."/>
            <person name="Coyne S.R."/>
            <person name="Lo C.C."/>
            <person name="Meincke L."/>
            <person name="Munk A.C."/>
            <person name="Koroleva G.I."/>
            <person name="Rosenzweig C.N."/>
            <person name="Palacios G.F."/>
            <person name="Redden C.L."/>
            <person name="Minogue T.D."/>
            <person name="Chain P.S."/>
        </authorList>
    </citation>
    <scope>NUCLEOTIDE SEQUENCE [LARGE SCALE GENOMIC DNA]</scope>
    <source>
        <strain evidence="2">ATCC 14581 / DSM 32 / JCM 2506 / NBRC 15308 / NCIMB 9376 / NCTC 10342 / NRRL B-14308 / VKM B-512</strain>
    </source>
</reference>
<dbReference type="EMBL" id="CP009920">
    <property type="protein sequence ID" value="AJI22710.1"/>
    <property type="molecule type" value="Genomic_DNA"/>
</dbReference>
<dbReference type="RefSeq" id="WP_034653295.1">
    <property type="nucleotide sequence ID" value="NZ_BCVB01000002.1"/>
</dbReference>
<dbReference type="InterPro" id="IPR021617">
    <property type="entry name" value="DUF3231"/>
</dbReference>
<dbReference type="HOGENOM" id="CLU_068841_0_0_9"/>
<dbReference type="AlphaFoldDB" id="A0A0B6ACP2"/>
<gene>
    <name evidence="1" type="ORF">BG04_3805</name>
</gene>